<dbReference type="PANTHER" id="PTHR35564:SF3">
    <property type="entry name" value="TYPE VI SECRETION SYSTEM BASEPLATE SUBUNIT TSSG"/>
    <property type="match status" value="1"/>
</dbReference>
<gene>
    <name evidence="1" type="primary">tssG</name>
    <name evidence="1" type="ORF">QU481_04510</name>
</gene>
<dbReference type="InterPro" id="IPR010732">
    <property type="entry name" value="T6SS_TssG-like"/>
</dbReference>
<organism evidence="1 2">
    <name type="scientific">Crenobacter oryzisoli</name>
    <dbReference type="NCBI Taxonomy" id="3056844"/>
    <lineage>
        <taxon>Bacteria</taxon>
        <taxon>Pseudomonadati</taxon>
        <taxon>Pseudomonadota</taxon>
        <taxon>Betaproteobacteria</taxon>
        <taxon>Neisseriales</taxon>
        <taxon>Neisseriaceae</taxon>
        <taxon>Crenobacter</taxon>
    </lineage>
</organism>
<sequence>MASPSRRSPRDLSAELHADASQFGFFQAVRLLGLAAHKRGERRGALPAKLRFRTLATLSFPPSELVRYRPELQETPAVAPVDEMAVSFIGMTGPSGALPTHYTELLIERRQQYRDTSLHAFLDLFSHRATALFYGAWRKYRYWIGVEAGEQDGFTRNLLDLGGVGLSQLRGQLGDEVELDENLFLYYAGLLSQKPLSAQALETLVEGFFGVRARLEQFVGRWMNVPADEQSRLGGQACELGVAAFAGDRIWDRQTKLRLTLGPLRSAQFDAMQPGGPGAVALKALLQFALGHSLAADVTLVLDRIDVPPARLANDNGLRLGGNCWLGPQASDPDDMRYELLH</sequence>
<dbReference type="NCBIfam" id="TIGR03347">
    <property type="entry name" value="VI_chp_1"/>
    <property type="match status" value="1"/>
</dbReference>
<accession>A0ABT7XK74</accession>
<dbReference type="RefSeq" id="WP_289828701.1">
    <property type="nucleotide sequence ID" value="NZ_JAUEDK010000005.1"/>
</dbReference>
<dbReference type="Proteomes" id="UP001168540">
    <property type="component" value="Unassembled WGS sequence"/>
</dbReference>
<dbReference type="Pfam" id="PF06996">
    <property type="entry name" value="T6SS_TssG"/>
    <property type="match status" value="1"/>
</dbReference>
<proteinExistence type="predicted"/>
<comment type="caution">
    <text evidence="1">The sequence shown here is derived from an EMBL/GenBank/DDBJ whole genome shotgun (WGS) entry which is preliminary data.</text>
</comment>
<keyword evidence="2" id="KW-1185">Reference proteome</keyword>
<evidence type="ECO:0000313" key="2">
    <source>
        <dbReference type="Proteomes" id="UP001168540"/>
    </source>
</evidence>
<protein>
    <submittedName>
        <fullName evidence="1">Type VI secretion system baseplate subunit TssG</fullName>
    </submittedName>
</protein>
<dbReference type="EMBL" id="JAUEDK010000005">
    <property type="protein sequence ID" value="MDN0074150.1"/>
    <property type="molecule type" value="Genomic_DNA"/>
</dbReference>
<reference evidence="1" key="1">
    <citation type="submission" date="2023-06" db="EMBL/GenBank/DDBJ databases">
        <authorList>
            <person name="Zhang S."/>
        </authorList>
    </citation>
    <scope>NUCLEOTIDE SEQUENCE</scope>
    <source>
        <strain evidence="1">SG2303</strain>
    </source>
</reference>
<dbReference type="PANTHER" id="PTHR35564">
    <property type="match status" value="1"/>
</dbReference>
<name>A0ABT7XK74_9NEIS</name>
<evidence type="ECO:0000313" key="1">
    <source>
        <dbReference type="EMBL" id="MDN0074150.1"/>
    </source>
</evidence>